<dbReference type="InterPro" id="IPR011990">
    <property type="entry name" value="TPR-like_helical_dom_sf"/>
</dbReference>
<evidence type="ECO:0000313" key="8">
    <source>
        <dbReference type="Proteomes" id="UP001432222"/>
    </source>
</evidence>
<dbReference type="Pfam" id="PF03704">
    <property type="entry name" value="BTAD"/>
    <property type="match status" value="1"/>
</dbReference>
<evidence type="ECO:0000259" key="6">
    <source>
        <dbReference type="PROSITE" id="PS51755"/>
    </source>
</evidence>
<keyword evidence="2" id="KW-0902">Two-component regulatory system</keyword>
<dbReference type="InterPro" id="IPR036388">
    <property type="entry name" value="WH-like_DNA-bd_sf"/>
</dbReference>
<feature type="domain" description="OmpR/PhoB-type" evidence="6">
    <location>
        <begin position="1"/>
        <end position="96"/>
    </location>
</feature>
<dbReference type="InterPro" id="IPR005158">
    <property type="entry name" value="BTAD"/>
</dbReference>
<dbReference type="EMBL" id="CP108110">
    <property type="protein sequence ID" value="WUQ85154.1"/>
    <property type="molecule type" value="Genomic_DNA"/>
</dbReference>
<dbReference type="RefSeq" id="WP_328955946.1">
    <property type="nucleotide sequence ID" value="NZ_CP108110.1"/>
</dbReference>
<name>A0ABZ1U583_9ACTN</name>
<dbReference type="Gene3D" id="1.10.10.10">
    <property type="entry name" value="Winged helix-like DNA-binding domain superfamily/Winged helix DNA-binding domain"/>
    <property type="match status" value="1"/>
</dbReference>
<dbReference type="PRINTS" id="PR00364">
    <property type="entry name" value="DISEASERSIST"/>
</dbReference>
<dbReference type="Pfam" id="PF25872">
    <property type="entry name" value="HTH_77"/>
    <property type="match status" value="1"/>
</dbReference>
<feature type="DNA-binding region" description="OmpR/PhoB-type" evidence="4">
    <location>
        <begin position="1"/>
        <end position="96"/>
    </location>
</feature>
<feature type="region of interest" description="Disordered" evidence="5">
    <location>
        <begin position="260"/>
        <end position="298"/>
    </location>
</feature>
<dbReference type="PROSITE" id="PS51755">
    <property type="entry name" value="OMPR_PHOB"/>
    <property type="match status" value="1"/>
</dbReference>
<keyword evidence="3 4" id="KW-0238">DNA-binding</keyword>
<dbReference type="InterPro" id="IPR001867">
    <property type="entry name" value="OmpR/PhoB-type_DNA-bd"/>
</dbReference>
<evidence type="ECO:0000256" key="5">
    <source>
        <dbReference type="SAM" id="MobiDB-lite"/>
    </source>
</evidence>
<sequence>MLFDVLGPLQVRTDAGTPVTVREAKVRALLAALLVNHGRPVPVDRLVDDLWGATPPGNPANTLQTKVSQLRRALEQAEPGGRELIAHRPAGYLLLVPDEAVDAARFTALTARARQAGEQQTGEQRAGDGPERIRLLTEALGLWRGPAFAEFRDHDFTRAAATGLDEHRLTALEELAGLRLETGEHLALADELGGELRRHPLRDKLRAVHMRALYRSGRQAEALASYRELADHLAEELGLDPGPELAALHGAILRQDPALVPGREAPGATSAPPAGTAPPAVAAPHPGTAPPRGNLPAGLTELVGRDREVGEVRALLRTARLVTLTGPGGVGKTRLALESAGAAADAFPDGVWLVELAARTSPAADTAEVASLVADALGIRDHATAGPPPGPAVDRLALALAPRELLLVLDNCEHLVQPVAELAERLLRRAPGLRVLATGREPLAISGETLHSVEPLRESDAVRLFAARAAAAAPGFVLGPANADAVAVLCARLDGIPLALELAAARVRALGVHELADRLGDRFRLLTAGRRDAPARQRTLRAVIDWSWQLLTDAERAVLRRLAVFAGGSTLTAAEQVCAAPDVPAETVLDVVGRLVERSLVTVLDDGDGPRYRLLESVAAYGLERLDEAGEARSTRRRHRVHFTELAERAEPRLHGPEQHRWLERLDREGANLRGALADAATADGDRDTGLAVRQVNALSWYWFLRGRLDEARRAFALALAAGPDPSPARSGALTRQAAFALLAGEDNRPERPLDDADPGARWFLALAGSGFGGSTGPDRTAGLLAEFRARDDRWGIAATLSIRATRAMYRGDLAGLRRYAEESARGFDELGDPWGRLQAGEQLGILAEIAGDYDGAARLHREGARLAEELRLWTAVSFRLSRLGRIALLTGDLPAAGRYHERARRLAAEQSHRPAEQFAVTGLALGARRQGELDTAETLLLPWLEWNRRLGVDAGTALVLAQLGFVAEQRGDAAGARARHLDGLTAARRTGDPRAVALALEGLAGAHALAGRPAHAARLLGTAAAVRESVGSPLPAAERGDVDRTTDRATAALGAAAFTTALHRGRALDHPAVRRLLPPRG</sequence>
<dbReference type="SUPFAM" id="SSF48452">
    <property type="entry name" value="TPR-like"/>
    <property type="match status" value="2"/>
</dbReference>
<dbReference type="PANTHER" id="PTHR47691:SF3">
    <property type="entry name" value="HTH-TYPE TRANSCRIPTIONAL REGULATOR RV0890C-RELATED"/>
    <property type="match status" value="1"/>
</dbReference>
<evidence type="ECO:0000256" key="4">
    <source>
        <dbReference type="PROSITE-ProRule" id="PRU01091"/>
    </source>
</evidence>
<comment type="similarity">
    <text evidence="1">Belongs to the AfsR/DnrI/RedD regulatory family.</text>
</comment>
<dbReference type="PANTHER" id="PTHR47691">
    <property type="entry name" value="REGULATOR-RELATED"/>
    <property type="match status" value="1"/>
</dbReference>
<dbReference type="SUPFAM" id="SSF52540">
    <property type="entry name" value="P-loop containing nucleoside triphosphate hydrolases"/>
    <property type="match status" value="1"/>
</dbReference>
<evidence type="ECO:0000313" key="7">
    <source>
        <dbReference type="EMBL" id="WUQ85154.1"/>
    </source>
</evidence>
<dbReference type="InterPro" id="IPR027417">
    <property type="entry name" value="P-loop_NTPase"/>
</dbReference>
<keyword evidence="8" id="KW-1185">Reference proteome</keyword>
<protein>
    <submittedName>
        <fullName evidence="7">Winged helix-turn-helix domain-containing protein</fullName>
    </submittedName>
</protein>
<dbReference type="SUPFAM" id="SSF46894">
    <property type="entry name" value="C-terminal effector domain of the bipartite response regulators"/>
    <property type="match status" value="1"/>
</dbReference>
<dbReference type="SMART" id="SM00862">
    <property type="entry name" value="Trans_reg_C"/>
    <property type="match status" value="1"/>
</dbReference>
<dbReference type="Gene3D" id="3.40.50.300">
    <property type="entry name" value="P-loop containing nucleotide triphosphate hydrolases"/>
    <property type="match status" value="1"/>
</dbReference>
<feature type="compositionally biased region" description="Low complexity" evidence="5">
    <location>
        <begin position="265"/>
        <end position="286"/>
    </location>
</feature>
<evidence type="ECO:0000256" key="3">
    <source>
        <dbReference type="ARBA" id="ARBA00023125"/>
    </source>
</evidence>
<dbReference type="InterPro" id="IPR058852">
    <property type="entry name" value="HTH_77"/>
</dbReference>
<reference evidence="7" key="1">
    <citation type="submission" date="2022-10" db="EMBL/GenBank/DDBJ databases">
        <title>The complete genomes of actinobacterial strains from the NBC collection.</title>
        <authorList>
            <person name="Joergensen T.S."/>
            <person name="Alvarez Arevalo M."/>
            <person name="Sterndorff E.B."/>
            <person name="Faurdal D."/>
            <person name="Vuksanovic O."/>
            <person name="Mourched A.-S."/>
            <person name="Charusanti P."/>
            <person name="Shaw S."/>
            <person name="Blin K."/>
            <person name="Weber T."/>
        </authorList>
    </citation>
    <scope>NUCLEOTIDE SEQUENCE</scope>
    <source>
        <strain evidence="7">NBC_00222</strain>
    </source>
</reference>
<dbReference type="SMART" id="SM01043">
    <property type="entry name" value="BTAD"/>
    <property type="match status" value="1"/>
</dbReference>
<dbReference type="Gene3D" id="1.25.40.10">
    <property type="entry name" value="Tetratricopeptide repeat domain"/>
    <property type="match status" value="3"/>
</dbReference>
<evidence type="ECO:0000256" key="2">
    <source>
        <dbReference type="ARBA" id="ARBA00023012"/>
    </source>
</evidence>
<accession>A0ABZ1U583</accession>
<dbReference type="InterPro" id="IPR016032">
    <property type="entry name" value="Sig_transdc_resp-reg_C-effctor"/>
</dbReference>
<evidence type="ECO:0000256" key="1">
    <source>
        <dbReference type="ARBA" id="ARBA00005820"/>
    </source>
</evidence>
<dbReference type="Proteomes" id="UP001432222">
    <property type="component" value="Chromosome"/>
</dbReference>
<proteinExistence type="inferred from homology"/>
<gene>
    <name evidence="7" type="ORF">OHA16_20610</name>
</gene>
<organism evidence="7 8">
    <name type="scientific">Kitasatospora purpeofusca</name>
    <dbReference type="NCBI Taxonomy" id="67352"/>
    <lineage>
        <taxon>Bacteria</taxon>
        <taxon>Bacillati</taxon>
        <taxon>Actinomycetota</taxon>
        <taxon>Actinomycetes</taxon>
        <taxon>Kitasatosporales</taxon>
        <taxon>Streptomycetaceae</taxon>
        <taxon>Kitasatospora</taxon>
    </lineage>
</organism>
<dbReference type="CDD" id="cd15831">
    <property type="entry name" value="BTAD"/>
    <property type="match status" value="1"/>
</dbReference>
<dbReference type="Pfam" id="PF00486">
    <property type="entry name" value="Trans_reg_C"/>
    <property type="match status" value="1"/>
</dbReference>